<dbReference type="Proteomes" id="UP000267096">
    <property type="component" value="Unassembled WGS sequence"/>
</dbReference>
<reference evidence="9" key="1">
    <citation type="submission" date="2017-02" db="UniProtKB">
        <authorList>
            <consortium name="WormBaseParasite"/>
        </authorList>
    </citation>
    <scope>IDENTIFICATION</scope>
</reference>
<dbReference type="InterPro" id="IPR019425">
    <property type="entry name" value="7TM_GPCR_serpentine_rcpt_Srt"/>
</dbReference>
<feature type="transmembrane region" description="Helical" evidence="5">
    <location>
        <begin position="149"/>
        <end position="177"/>
    </location>
</feature>
<dbReference type="PANTHER" id="PTHR23021">
    <property type="entry name" value="SERPENTINE RECEPTOR, CLASS T"/>
    <property type="match status" value="1"/>
</dbReference>
<dbReference type="GO" id="GO:0016020">
    <property type="term" value="C:membrane"/>
    <property type="evidence" value="ECO:0007669"/>
    <property type="project" value="UniProtKB-SubCell"/>
</dbReference>
<gene>
    <name evidence="7" type="ORF">ASIM_LOCUS12809</name>
</gene>
<keyword evidence="2 5" id="KW-0812">Transmembrane</keyword>
<keyword evidence="8" id="KW-1185">Reference proteome</keyword>
<name>A0A0M3JY80_ANISI</name>
<dbReference type="EMBL" id="UYRR01031253">
    <property type="protein sequence ID" value="VDK48192.1"/>
    <property type="molecule type" value="Genomic_DNA"/>
</dbReference>
<reference evidence="7 8" key="2">
    <citation type="submission" date="2018-11" db="EMBL/GenBank/DDBJ databases">
        <authorList>
            <consortium name="Pathogen Informatics"/>
        </authorList>
    </citation>
    <scope>NUCLEOTIDE SEQUENCE [LARGE SCALE GENOMIC DNA]</scope>
</reference>
<organism evidence="9">
    <name type="scientific">Anisakis simplex</name>
    <name type="common">Herring worm</name>
    <dbReference type="NCBI Taxonomy" id="6269"/>
    <lineage>
        <taxon>Eukaryota</taxon>
        <taxon>Metazoa</taxon>
        <taxon>Ecdysozoa</taxon>
        <taxon>Nematoda</taxon>
        <taxon>Chromadorea</taxon>
        <taxon>Rhabditida</taxon>
        <taxon>Spirurina</taxon>
        <taxon>Ascaridomorpha</taxon>
        <taxon>Ascaridoidea</taxon>
        <taxon>Anisakidae</taxon>
        <taxon>Anisakis</taxon>
        <taxon>Anisakis simplex complex</taxon>
    </lineage>
</organism>
<feature type="transmembrane region" description="Helical" evidence="5">
    <location>
        <begin position="100"/>
        <end position="119"/>
    </location>
</feature>
<dbReference type="Gene3D" id="1.20.1070.10">
    <property type="entry name" value="Rhodopsin 7-helix transmembrane proteins"/>
    <property type="match status" value="1"/>
</dbReference>
<dbReference type="CDD" id="cd00637">
    <property type="entry name" value="7tm_classA_rhodopsin-like"/>
    <property type="match status" value="1"/>
</dbReference>
<keyword evidence="4 5" id="KW-0472">Membrane</keyword>
<comment type="subcellular location">
    <subcellularLocation>
        <location evidence="1">Membrane</location>
    </subcellularLocation>
</comment>
<keyword evidence="3 5" id="KW-1133">Transmembrane helix</keyword>
<dbReference type="SUPFAM" id="SSF81321">
    <property type="entry name" value="Family A G protein-coupled receptor-like"/>
    <property type="match status" value="1"/>
</dbReference>
<evidence type="ECO:0000313" key="7">
    <source>
        <dbReference type="EMBL" id="VDK48192.1"/>
    </source>
</evidence>
<feature type="domain" description="G-protein coupled receptors family 1 profile" evidence="6">
    <location>
        <begin position="1"/>
        <end position="250"/>
    </location>
</feature>
<dbReference type="PROSITE" id="PS50262">
    <property type="entry name" value="G_PROTEIN_RECEP_F1_2"/>
    <property type="match status" value="1"/>
</dbReference>
<sequence length="278" mass="31947">MNPSEATILSRGKEYSSNSYRIIFHLGVSDCIQLIVQFGPSIWHVMGRSDFHIVGNKYFGSILNAAWASYVMITLLLAVNRLITVLGGAKADEFFLSRHTGYLIAICWIWGFIFLIAYATPHLHFKYRAASMIWDYTGDERLHSIIRKISIYSVIVEISLTTFSYIVICTYLCYVSHCDKKKWIQNQKRKGGRRTRELRILVQAILIAGFALFVLVYWNFYWILFSTTRWILYSANLMWIVNGGVNPAIYLALNRSVNCKHAIVFVASSKTRALSRAQ</sequence>
<evidence type="ECO:0000256" key="3">
    <source>
        <dbReference type="ARBA" id="ARBA00022989"/>
    </source>
</evidence>
<protein>
    <submittedName>
        <fullName evidence="9">G_PROTEIN_RECEP_F1_2 domain-containing protein</fullName>
    </submittedName>
</protein>
<feature type="transmembrane region" description="Helical" evidence="5">
    <location>
        <begin position="58"/>
        <end position="79"/>
    </location>
</feature>
<evidence type="ECO:0000313" key="8">
    <source>
        <dbReference type="Proteomes" id="UP000267096"/>
    </source>
</evidence>
<evidence type="ECO:0000256" key="2">
    <source>
        <dbReference type="ARBA" id="ARBA00022692"/>
    </source>
</evidence>
<evidence type="ECO:0000313" key="9">
    <source>
        <dbReference type="WBParaSite" id="ASIM_0001338101-mRNA-1"/>
    </source>
</evidence>
<dbReference type="AlphaFoldDB" id="A0A0M3JY80"/>
<feature type="transmembrane region" description="Helical" evidence="5">
    <location>
        <begin position="198"/>
        <end position="218"/>
    </location>
</feature>
<feature type="transmembrane region" description="Helical" evidence="5">
    <location>
        <begin position="20"/>
        <end position="38"/>
    </location>
</feature>
<dbReference type="InterPro" id="IPR017452">
    <property type="entry name" value="GPCR_Rhodpsn_7TM"/>
</dbReference>
<evidence type="ECO:0000256" key="1">
    <source>
        <dbReference type="ARBA" id="ARBA00004370"/>
    </source>
</evidence>
<evidence type="ECO:0000256" key="5">
    <source>
        <dbReference type="SAM" id="Phobius"/>
    </source>
</evidence>
<accession>A0A0M3JY80</accession>
<feature type="transmembrane region" description="Helical" evidence="5">
    <location>
        <begin position="230"/>
        <end position="253"/>
    </location>
</feature>
<evidence type="ECO:0000259" key="6">
    <source>
        <dbReference type="PROSITE" id="PS50262"/>
    </source>
</evidence>
<dbReference type="WBParaSite" id="ASIM_0001338101-mRNA-1">
    <property type="protein sequence ID" value="ASIM_0001338101-mRNA-1"/>
    <property type="gene ID" value="ASIM_0001338101"/>
</dbReference>
<dbReference type="Pfam" id="PF10321">
    <property type="entry name" value="7TM_GPCR_Srt"/>
    <property type="match status" value="1"/>
</dbReference>
<evidence type="ECO:0000256" key="4">
    <source>
        <dbReference type="ARBA" id="ARBA00023136"/>
    </source>
</evidence>
<proteinExistence type="predicted"/>
<dbReference type="OrthoDB" id="5857248at2759"/>